<evidence type="ECO:0000313" key="5">
    <source>
        <dbReference type="Proteomes" id="UP001186944"/>
    </source>
</evidence>
<dbReference type="AlphaFoldDB" id="A0AA88YGL4"/>
<dbReference type="InterPro" id="IPR008584">
    <property type="entry name" value="CXXC_Zn-binding_euk"/>
</dbReference>
<comment type="caution">
    <text evidence="4">The sequence shown here is derived from an EMBL/GenBank/DDBJ whole genome shotgun (WGS) entry which is preliminary data.</text>
</comment>
<evidence type="ECO:0000313" key="4">
    <source>
        <dbReference type="EMBL" id="KAK3105086.1"/>
    </source>
</evidence>
<sequence length="195" mass="21705">MSVNDSIIKRPVPESQKGLQATLTKGSLSGHKQKIGLQLKADLENLTNLRPDGDDFRWYIRLRCSNCSEETKEFQYISLAENAPLKGGRGHASLVLKCKLCGRENSIDIMRDSIQPYNDEDNGRFKTVVAFDCRGVEPIDFSARAGFAADGVDSGTPFTDIAFNEGDDDWSEYDTKSNCPVGVFSIEHKFISMKK</sequence>
<protein>
    <recommendedName>
        <fullName evidence="6">CXXC motif containing zinc binding protein</fullName>
    </recommendedName>
</protein>
<dbReference type="EMBL" id="VSWD01000004">
    <property type="protein sequence ID" value="KAK3105086.1"/>
    <property type="molecule type" value="Genomic_DNA"/>
</dbReference>
<dbReference type="PANTHER" id="PTHR12857:SF0">
    <property type="entry name" value="CXXC MOTIF CONTAINING ZINC BINDING PROTEIN"/>
    <property type="match status" value="1"/>
</dbReference>
<gene>
    <name evidence="4" type="ORF">FSP39_016974</name>
</gene>
<organism evidence="4 5">
    <name type="scientific">Pinctada imbricata</name>
    <name type="common">Atlantic pearl-oyster</name>
    <name type="synonym">Pinctada martensii</name>
    <dbReference type="NCBI Taxonomy" id="66713"/>
    <lineage>
        <taxon>Eukaryota</taxon>
        <taxon>Metazoa</taxon>
        <taxon>Spiralia</taxon>
        <taxon>Lophotrochozoa</taxon>
        <taxon>Mollusca</taxon>
        <taxon>Bivalvia</taxon>
        <taxon>Autobranchia</taxon>
        <taxon>Pteriomorphia</taxon>
        <taxon>Pterioida</taxon>
        <taxon>Pterioidea</taxon>
        <taxon>Pteriidae</taxon>
        <taxon>Pinctada</taxon>
    </lineage>
</organism>
<dbReference type="SUPFAM" id="SSF141678">
    <property type="entry name" value="MAL13P1.257-like"/>
    <property type="match status" value="1"/>
</dbReference>
<proteinExistence type="inferred from homology"/>
<dbReference type="GO" id="GO:0008270">
    <property type="term" value="F:zinc ion binding"/>
    <property type="evidence" value="ECO:0007669"/>
    <property type="project" value="TreeGrafter"/>
</dbReference>
<evidence type="ECO:0000256" key="3">
    <source>
        <dbReference type="ARBA" id="ARBA00022833"/>
    </source>
</evidence>
<keyword evidence="5" id="KW-1185">Reference proteome</keyword>
<dbReference type="Proteomes" id="UP001186944">
    <property type="component" value="Unassembled WGS sequence"/>
</dbReference>
<evidence type="ECO:0000256" key="2">
    <source>
        <dbReference type="ARBA" id="ARBA00022723"/>
    </source>
</evidence>
<evidence type="ECO:0008006" key="6">
    <source>
        <dbReference type="Google" id="ProtNLM"/>
    </source>
</evidence>
<keyword evidence="3" id="KW-0862">Zinc</keyword>
<reference evidence="4" key="1">
    <citation type="submission" date="2019-08" db="EMBL/GenBank/DDBJ databases">
        <title>The improved chromosome-level genome for the pearl oyster Pinctada fucata martensii using PacBio sequencing and Hi-C.</title>
        <authorList>
            <person name="Zheng Z."/>
        </authorList>
    </citation>
    <scope>NUCLEOTIDE SEQUENCE</scope>
    <source>
        <strain evidence="4">ZZ-2019</strain>
        <tissue evidence="4">Adductor muscle</tissue>
    </source>
</reference>
<dbReference type="PANTHER" id="PTHR12857">
    <property type="entry name" value="CXXC MOTIF CONTAINING ZINC BINDING PROTEIN"/>
    <property type="match status" value="1"/>
</dbReference>
<name>A0AA88YGL4_PINIB</name>
<keyword evidence="2" id="KW-0479">Metal-binding</keyword>
<accession>A0AA88YGL4</accession>
<evidence type="ECO:0000256" key="1">
    <source>
        <dbReference type="ARBA" id="ARBA00007818"/>
    </source>
</evidence>
<comment type="similarity">
    <text evidence="1">Belongs to the UPF0587 family.</text>
</comment>
<dbReference type="Pfam" id="PF05907">
    <property type="entry name" value="CXXC_Zn-b_euk"/>
    <property type="match status" value="1"/>
</dbReference>